<dbReference type="EMBL" id="JI226209">
    <property type="protein sequence ID" value="ADY49671.1"/>
    <property type="molecule type" value="mRNA"/>
</dbReference>
<comment type="catalytic activity">
    <reaction evidence="3">
        <text>5,6-dihydrouridine(47) in tRNA + NAD(+) = uridine(47) in tRNA + NADH + H(+)</text>
        <dbReference type="Rhea" id="RHEA:53364"/>
        <dbReference type="Rhea" id="RHEA-COMP:13539"/>
        <dbReference type="Rhea" id="RHEA-COMP:13540"/>
        <dbReference type="ChEBI" id="CHEBI:15378"/>
        <dbReference type="ChEBI" id="CHEBI:57540"/>
        <dbReference type="ChEBI" id="CHEBI:57945"/>
        <dbReference type="ChEBI" id="CHEBI:65315"/>
        <dbReference type="ChEBI" id="CHEBI:74443"/>
        <dbReference type="EC" id="1.3.1.89"/>
    </reaction>
    <physiologicalReaction direction="right-to-left" evidence="3">
        <dbReference type="Rhea" id="RHEA:53366"/>
    </physiologicalReaction>
</comment>
<dbReference type="PANTHER" id="PTHR45846:SF1">
    <property type="entry name" value="TRNA-DIHYDROURIDINE(47) SYNTHASE [NAD(P)(+)]-LIKE"/>
    <property type="match status" value="1"/>
</dbReference>
<sequence>MRIGWDDEHINVIENAKLAEKAGASAIIVHGRTTKQQYMGEANWDIIKAVKEAVNIPVIGNGDIDSPIKAKAMLDYSGVDGIMIGRAAMGNPWIIEQKKDKKIKKQE</sequence>
<organism evidence="8">
    <name type="scientific">Ascaris suum</name>
    <name type="common">Pig roundworm</name>
    <name type="synonym">Ascaris lumbricoides</name>
    <dbReference type="NCBI Taxonomy" id="6253"/>
    <lineage>
        <taxon>Eukaryota</taxon>
        <taxon>Metazoa</taxon>
        <taxon>Ecdysozoa</taxon>
        <taxon>Nematoda</taxon>
        <taxon>Chromadorea</taxon>
        <taxon>Rhabditida</taxon>
        <taxon>Spirurina</taxon>
        <taxon>Ascaridomorpha</taxon>
        <taxon>Ascaridoidea</taxon>
        <taxon>Ascarididae</taxon>
        <taxon>Ascaris</taxon>
    </lineage>
</organism>
<name>F1LHR7_ASCSU</name>
<evidence type="ECO:0000256" key="1">
    <source>
        <dbReference type="ARBA" id="ARBA00005451"/>
    </source>
</evidence>
<comment type="similarity">
    <text evidence="1">Belongs to the Dus family. Dus3 subfamily.</text>
</comment>
<proteinExistence type="evidence at transcript level"/>
<evidence type="ECO:0000259" key="7">
    <source>
        <dbReference type="Pfam" id="PF01207"/>
    </source>
</evidence>
<dbReference type="InterPro" id="IPR035587">
    <property type="entry name" value="DUS-like_FMN-bd"/>
</dbReference>
<dbReference type="CDD" id="cd02801">
    <property type="entry name" value="DUS_like_FMN"/>
    <property type="match status" value="1"/>
</dbReference>
<dbReference type="SUPFAM" id="SSF51395">
    <property type="entry name" value="FMN-linked oxidoreductases"/>
    <property type="match status" value="1"/>
</dbReference>
<evidence type="ECO:0000256" key="6">
    <source>
        <dbReference type="ARBA" id="ARBA00049513"/>
    </source>
</evidence>
<reference evidence="8" key="1">
    <citation type="journal article" date="2011" name="Genome Res.">
        <title>Deep small RNA sequencing from the nematode Ascaris reveals conservation, functional diversification, and novel developmental profiles.</title>
        <authorList>
            <person name="Wang J."/>
            <person name="Czech B."/>
            <person name="Crunk A."/>
            <person name="Wallace A."/>
            <person name="Mitreva M."/>
            <person name="Hannon G.J."/>
            <person name="Davis R.E."/>
        </authorList>
    </citation>
    <scope>NUCLEOTIDE SEQUENCE</scope>
</reference>
<dbReference type="AlphaFoldDB" id="F1LHR7"/>
<protein>
    <recommendedName>
        <fullName evidence="2">tRNA-dihydrouridine(47) synthase [NAD(P)(+)]</fullName>
        <ecNumber evidence="2">1.3.1.89</ecNumber>
    </recommendedName>
</protein>
<evidence type="ECO:0000256" key="3">
    <source>
        <dbReference type="ARBA" id="ARBA00048266"/>
    </source>
</evidence>
<dbReference type="Pfam" id="PF01207">
    <property type="entry name" value="Dus"/>
    <property type="match status" value="1"/>
</dbReference>
<dbReference type="Gene3D" id="3.20.20.70">
    <property type="entry name" value="Aldolase class I"/>
    <property type="match status" value="1"/>
</dbReference>
<feature type="domain" description="DUS-like FMN-binding" evidence="7">
    <location>
        <begin position="1"/>
        <end position="103"/>
    </location>
</feature>
<evidence type="ECO:0000256" key="5">
    <source>
        <dbReference type="ARBA" id="ARBA00049447"/>
    </source>
</evidence>
<dbReference type="GO" id="GO:0003723">
    <property type="term" value="F:RNA binding"/>
    <property type="evidence" value="ECO:0007669"/>
    <property type="project" value="TreeGrafter"/>
</dbReference>
<dbReference type="EC" id="1.3.1.89" evidence="2"/>
<comment type="catalytic activity">
    <reaction evidence="6">
        <text>5,6-dihydrouridine(47) in tRNA + NADP(+) = uridine(47) in tRNA + NADPH + H(+)</text>
        <dbReference type="Rhea" id="RHEA:53360"/>
        <dbReference type="Rhea" id="RHEA-COMP:13539"/>
        <dbReference type="Rhea" id="RHEA-COMP:13540"/>
        <dbReference type="ChEBI" id="CHEBI:15378"/>
        <dbReference type="ChEBI" id="CHEBI:57783"/>
        <dbReference type="ChEBI" id="CHEBI:58349"/>
        <dbReference type="ChEBI" id="CHEBI:65315"/>
        <dbReference type="ChEBI" id="CHEBI:74443"/>
        <dbReference type="EC" id="1.3.1.89"/>
    </reaction>
    <physiologicalReaction direction="right-to-left" evidence="6">
        <dbReference type="Rhea" id="RHEA:53362"/>
    </physiologicalReaction>
</comment>
<dbReference type="GO" id="GO:0102265">
    <property type="term" value="F:tRNA-dihydrouridine47 synthase activity"/>
    <property type="evidence" value="ECO:0007669"/>
    <property type="project" value="UniProtKB-EC"/>
</dbReference>
<evidence type="ECO:0000256" key="2">
    <source>
        <dbReference type="ARBA" id="ARBA00012376"/>
    </source>
</evidence>
<evidence type="ECO:0000256" key="4">
    <source>
        <dbReference type="ARBA" id="ARBA00048342"/>
    </source>
</evidence>
<evidence type="ECO:0000313" key="8">
    <source>
        <dbReference type="EMBL" id="ADY49671.1"/>
    </source>
</evidence>
<dbReference type="PANTHER" id="PTHR45846">
    <property type="entry name" value="TRNA-DIHYDROURIDINE(47) SYNTHASE [NAD(P)(+)]-LIKE"/>
    <property type="match status" value="1"/>
</dbReference>
<dbReference type="InterPro" id="IPR013785">
    <property type="entry name" value="Aldolase_TIM"/>
</dbReference>
<accession>F1LHR7</accession>
<comment type="catalytic activity">
    <reaction evidence="4">
        <text>a 5,6-dihydrouridine in mRNA + NAD(+) = a uridine in mRNA + NADH + H(+)</text>
        <dbReference type="Rhea" id="RHEA:69851"/>
        <dbReference type="Rhea" id="RHEA-COMP:14658"/>
        <dbReference type="Rhea" id="RHEA-COMP:17789"/>
        <dbReference type="ChEBI" id="CHEBI:15378"/>
        <dbReference type="ChEBI" id="CHEBI:57540"/>
        <dbReference type="ChEBI" id="CHEBI:57945"/>
        <dbReference type="ChEBI" id="CHEBI:65315"/>
        <dbReference type="ChEBI" id="CHEBI:74443"/>
    </reaction>
    <physiologicalReaction direction="right-to-left" evidence="4">
        <dbReference type="Rhea" id="RHEA:69853"/>
    </physiologicalReaction>
</comment>
<comment type="catalytic activity">
    <reaction evidence="5">
        <text>a 5,6-dihydrouridine in mRNA + NADP(+) = a uridine in mRNA + NADPH + H(+)</text>
        <dbReference type="Rhea" id="RHEA:69855"/>
        <dbReference type="Rhea" id="RHEA-COMP:14658"/>
        <dbReference type="Rhea" id="RHEA-COMP:17789"/>
        <dbReference type="ChEBI" id="CHEBI:15378"/>
        <dbReference type="ChEBI" id="CHEBI:57783"/>
        <dbReference type="ChEBI" id="CHEBI:58349"/>
        <dbReference type="ChEBI" id="CHEBI:65315"/>
        <dbReference type="ChEBI" id="CHEBI:74443"/>
    </reaction>
    <physiologicalReaction direction="right-to-left" evidence="5">
        <dbReference type="Rhea" id="RHEA:69857"/>
    </physiologicalReaction>
</comment>